<evidence type="ECO:0000313" key="3">
    <source>
        <dbReference type="EMBL" id="MBB5344385.1"/>
    </source>
</evidence>
<accession>A0A7W8J850</accession>
<dbReference type="InterPro" id="IPR001173">
    <property type="entry name" value="Glyco_trans_2-like"/>
</dbReference>
<evidence type="ECO:0000256" key="1">
    <source>
        <dbReference type="SAM" id="Phobius"/>
    </source>
</evidence>
<evidence type="ECO:0000313" key="4">
    <source>
        <dbReference type="Proteomes" id="UP000569092"/>
    </source>
</evidence>
<dbReference type="SUPFAM" id="SSF53448">
    <property type="entry name" value="Nucleotide-diphospho-sugar transferases"/>
    <property type="match status" value="1"/>
</dbReference>
<keyword evidence="1" id="KW-1133">Transmembrane helix</keyword>
<feature type="transmembrane region" description="Helical" evidence="1">
    <location>
        <begin position="310"/>
        <end position="330"/>
    </location>
</feature>
<sequence length="378" mass="42362">MMLEALTIAAMLCSLAPAVLFCVNWRRYLPPPQAEPSYLPALSVLIPARDEEDGIAAVVESVLASTGVSFEVIVMDDCSSDRTADIVEAIAKKDARVRLERTQALPSGWNGKQHTCWTLALAARHELLCFVDADVRLKPECLARMTVFLQRGRRGLVTGFPQQATETWLERLLLPLIHFVLLGFLPVERMRNTTDPAFAAGCGQFILVRREDYFACGGHAEIKTTMHDGLLLPRLFRQYGYRTDLADLTDLATCRMYRNALQVWQGLAKNATEGLASPVRILPISLLLFLGQIVPFMLAAWLLLVRESSVAETVYVLIAITGAWLPRFMAAYRFRQSWRGACLHPLDVGILLAVQWYALTRKITGGSVRWKERSYSHL</sequence>
<feature type="transmembrane region" description="Helical" evidence="1">
    <location>
        <begin position="281"/>
        <end position="304"/>
    </location>
</feature>
<dbReference type="GO" id="GO:0016740">
    <property type="term" value="F:transferase activity"/>
    <property type="evidence" value="ECO:0007669"/>
    <property type="project" value="UniProtKB-KW"/>
</dbReference>
<dbReference type="PANTHER" id="PTHR43646">
    <property type="entry name" value="GLYCOSYLTRANSFERASE"/>
    <property type="match status" value="1"/>
</dbReference>
<keyword evidence="1" id="KW-0472">Membrane</keyword>
<dbReference type="Pfam" id="PF00535">
    <property type="entry name" value="Glycos_transf_2"/>
    <property type="match status" value="1"/>
</dbReference>
<keyword evidence="1" id="KW-0812">Transmembrane</keyword>
<protein>
    <submittedName>
        <fullName evidence="3">Glycosyltransferase involved in cell wall biosynthesis</fullName>
    </submittedName>
</protein>
<dbReference type="Proteomes" id="UP000569092">
    <property type="component" value="Unassembled WGS sequence"/>
</dbReference>
<dbReference type="CDD" id="cd00761">
    <property type="entry name" value="Glyco_tranf_GTA_type"/>
    <property type="match status" value="1"/>
</dbReference>
<dbReference type="AlphaFoldDB" id="A0A7W8J850"/>
<name>A0A7W8J850_9BACT</name>
<proteinExistence type="predicted"/>
<comment type="caution">
    <text evidence="3">The sequence shown here is derived from an EMBL/GenBank/DDBJ whole genome shotgun (WGS) entry which is preliminary data.</text>
</comment>
<dbReference type="PANTHER" id="PTHR43646:SF3">
    <property type="entry name" value="SLR1566 PROTEIN"/>
    <property type="match status" value="1"/>
</dbReference>
<gene>
    <name evidence="3" type="ORF">HDF10_002364</name>
</gene>
<evidence type="ECO:0000259" key="2">
    <source>
        <dbReference type="Pfam" id="PF00535"/>
    </source>
</evidence>
<feature type="domain" description="Glycosyltransferase 2-like" evidence="2">
    <location>
        <begin position="43"/>
        <end position="211"/>
    </location>
</feature>
<organism evidence="3 4">
    <name type="scientific">Tunturiibacter lichenicola</name>
    <dbReference type="NCBI Taxonomy" id="2051959"/>
    <lineage>
        <taxon>Bacteria</taxon>
        <taxon>Pseudomonadati</taxon>
        <taxon>Acidobacteriota</taxon>
        <taxon>Terriglobia</taxon>
        <taxon>Terriglobales</taxon>
        <taxon>Acidobacteriaceae</taxon>
        <taxon>Tunturiibacter</taxon>
    </lineage>
</organism>
<dbReference type="InterPro" id="IPR029044">
    <property type="entry name" value="Nucleotide-diphossugar_trans"/>
</dbReference>
<reference evidence="3 4" key="1">
    <citation type="submission" date="2020-08" db="EMBL/GenBank/DDBJ databases">
        <title>Genomic Encyclopedia of Type Strains, Phase IV (KMG-V): Genome sequencing to study the core and pangenomes of soil and plant-associated prokaryotes.</title>
        <authorList>
            <person name="Whitman W."/>
        </authorList>
    </citation>
    <scope>NUCLEOTIDE SEQUENCE [LARGE SCALE GENOMIC DNA]</scope>
    <source>
        <strain evidence="3 4">M8US30</strain>
    </source>
</reference>
<dbReference type="EMBL" id="JACHDZ010000003">
    <property type="protein sequence ID" value="MBB5344385.1"/>
    <property type="molecule type" value="Genomic_DNA"/>
</dbReference>
<dbReference type="Gene3D" id="3.90.550.10">
    <property type="entry name" value="Spore Coat Polysaccharide Biosynthesis Protein SpsA, Chain A"/>
    <property type="match status" value="1"/>
</dbReference>